<dbReference type="InterPro" id="IPR033469">
    <property type="entry name" value="CYTH-like_dom_sf"/>
</dbReference>
<reference evidence="1 2" key="1">
    <citation type="submission" date="2024-05" db="EMBL/GenBank/DDBJ databases">
        <title>Microbispora sp.ZYX-F-249.</title>
        <authorList>
            <person name="Xie H."/>
        </authorList>
    </citation>
    <scope>NUCLEOTIDE SEQUENCE [LARGE SCALE GENOMIC DNA]</scope>
    <source>
        <strain evidence="1 2">ZYX-F-249</strain>
    </source>
</reference>
<protein>
    <submittedName>
        <fullName evidence="1">Uncharacterized protein</fullName>
    </submittedName>
</protein>
<gene>
    <name evidence="1" type="ORF">AAH991_38300</name>
</gene>
<evidence type="ECO:0000313" key="2">
    <source>
        <dbReference type="Proteomes" id="UP001447516"/>
    </source>
</evidence>
<organism evidence="1 2">
    <name type="scientific">Microbispora maris</name>
    <dbReference type="NCBI Taxonomy" id="3144104"/>
    <lineage>
        <taxon>Bacteria</taxon>
        <taxon>Bacillati</taxon>
        <taxon>Actinomycetota</taxon>
        <taxon>Actinomycetes</taxon>
        <taxon>Streptosporangiales</taxon>
        <taxon>Streptosporangiaceae</taxon>
        <taxon>Microbispora</taxon>
    </lineage>
</organism>
<dbReference type="SUPFAM" id="SSF55154">
    <property type="entry name" value="CYTH-like phosphatases"/>
    <property type="match status" value="1"/>
</dbReference>
<evidence type="ECO:0000313" key="1">
    <source>
        <dbReference type="EMBL" id="MEN3541019.1"/>
    </source>
</evidence>
<comment type="caution">
    <text evidence="1">The sequence shown here is derived from an EMBL/GenBank/DDBJ whole genome shotgun (WGS) entry which is preliminary data.</text>
</comment>
<proteinExistence type="predicted"/>
<accession>A0ABV0B0H2</accession>
<keyword evidence="2" id="KW-1185">Reference proteome</keyword>
<dbReference type="Proteomes" id="UP001447516">
    <property type="component" value="Unassembled WGS sequence"/>
</dbReference>
<dbReference type="RefSeq" id="WP_346230856.1">
    <property type="nucleotide sequence ID" value="NZ_JBDJAW010000069.1"/>
</dbReference>
<name>A0ABV0B0H2_9ACTN</name>
<sequence length="232" mass="25871">MAGDSTWWRAGMFTFEHELPLLVSADGTRPLRHCGGRLRRVGEDTTLSVYYDSPDRDMERRGVKLSVYGYPSNPAFGVKLRMKEWLSFTDRVRHSFSVTVPLTAALAGLAVGGLAPLRGLQPAAAALRHVPGPVEILPVAHLLQERTRYVYQHEEDQEYLSVSLDECIFTGSGGTLTATFLEISTYSWPLSRLDILAATDEMTAENEDRLEVTAAVPSKYDHFRLLQEQKAS</sequence>
<dbReference type="EMBL" id="JBDJAW010000069">
    <property type="protein sequence ID" value="MEN3541019.1"/>
    <property type="molecule type" value="Genomic_DNA"/>
</dbReference>